<name>A0ABU2JCZ6_9ACTN</name>
<sequence length="294" mass="30404">MVGLAGYASTHRSSQALIRLLLSIGILGSVAAVVLVAGQRARGEDGSAARPDGSNVRTAAEVAVSAATQSQTAGWVVANLPRTSRLLADVQLRDALVKQGFPANQVIDFNAGRANEHYDYVVAGPADRARASTGTAGTVQAQAMSRSRSVAVFGSASDQVQIRQILSPADAANPVDVSTRAEAGRQLLTNPNVETAPDVRTVLDAGDLDLRPATMVAALAASTPVRLLEAPQNAAEQRANAPVRTLRLAVDRSALTGVLASLSARYRPLSSHAAADGSELITWLPDVAPEPPVG</sequence>
<accession>A0ABU2JCZ6</accession>
<keyword evidence="3" id="KW-1185">Reference proteome</keyword>
<keyword evidence="1" id="KW-0472">Membrane</keyword>
<proteinExistence type="predicted"/>
<reference evidence="3" key="1">
    <citation type="submission" date="2023-07" db="EMBL/GenBank/DDBJ databases">
        <title>30 novel species of actinomycetes from the DSMZ collection.</title>
        <authorList>
            <person name="Nouioui I."/>
        </authorList>
    </citation>
    <scope>NUCLEOTIDE SEQUENCE [LARGE SCALE GENOMIC DNA]</scope>
    <source>
        <strain evidence="3">DSM 44399</strain>
    </source>
</reference>
<evidence type="ECO:0000313" key="2">
    <source>
        <dbReference type="EMBL" id="MDT0262855.1"/>
    </source>
</evidence>
<keyword evidence="1" id="KW-0812">Transmembrane</keyword>
<dbReference type="Proteomes" id="UP001183176">
    <property type="component" value="Unassembled WGS sequence"/>
</dbReference>
<feature type="transmembrane region" description="Helical" evidence="1">
    <location>
        <begin position="16"/>
        <end position="37"/>
    </location>
</feature>
<keyword evidence="1" id="KW-1133">Transmembrane helix</keyword>
<gene>
    <name evidence="2" type="ORF">RM423_15775</name>
</gene>
<protein>
    <recommendedName>
        <fullName evidence="4">LytR family transcriptional regulator</fullName>
    </recommendedName>
</protein>
<dbReference type="RefSeq" id="WP_311424000.1">
    <property type="nucleotide sequence ID" value="NZ_JAVREH010000023.1"/>
</dbReference>
<evidence type="ECO:0000313" key="3">
    <source>
        <dbReference type="Proteomes" id="UP001183176"/>
    </source>
</evidence>
<comment type="caution">
    <text evidence="2">The sequence shown here is derived from an EMBL/GenBank/DDBJ whole genome shotgun (WGS) entry which is preliminary data.</text>
</comment>
<dbReference type="EMBL" id="JAVREH010000023">
    <property type="protein sequence ID" value="MDT0262855.1"/>
    <property type="molecule type" value="Genomic_DNA"/>
</dbReference>
<organism evidence="2 3">
    <name type="scientific">Jatrophihabitans lederbergiae</name>
    <dbReference type="NCBI Taxonomy" id="3075547"/>
    <lineage>
        <taxon>Bacteria</taxon>
        <taxon>Bacillati</taxon>
        <taxon>Actinomycetota</taxon>
        <taxon>Actinomycetes</taxon>
        <taxon>Jatrophihabitantales</taxon>
        <taxon>Jatrophihabitantaceae</taxon>
        <taxon>Jatrophihabitans</taxon>
    </lineage>
</organism>
<evidence type="ECO:0008006" key="4">
    <source>
        <dbReference type="Google" id="ProtNLM"/>
    </source>
</evidence>
<evidence type="ECO:0000256" key="1">
    <source>
        <dbReference type="SAM" id="Phobius"/>
    </source>
</evidence>